<reference evidence="2 3" key="1">
    <citation type="submission" date="2024-08" db="EMBL/GenBank/DDBJ databases">
        <authorList>
            <person name="Cucini C."/>
            <person name="Frati F."/>
        </authorList>
    </citation>
    <scope>NUCLEOTIDE SEQUENCE [LARGE SCALE GENOMIC DNA]</scope>
</reference>
<evidence type="ECO:0008006" key="4">
    <source>
        <dbReference type="Google" id="ProtNLM"/>
    </source>
</evidence>
<evidence type="ECO:0000256" key="1">
    <source>
        <dbReference type="SAM" id="Phobius"/>
    </source>
</evidence>
<dbReference type="Proteomes" id="UP001642540">
    <property type="component" value="Unassembled WGS sequence"/>
</dbReference>
<feature type="transmembrane region" description="Helical" evidence="1">
    <location>
        <begin position="64"/>
        <end position="89"/>
    </location>
</feature>
<keyword evidence="1" id="KW-0812">Transmembrane</keyword>
<proteinExistence type="predicted"/>
<evidence type="ECO:0000313" key="3">
    <source>
        <dbReference type="Proteomes" id="UP001642540"/>
    </source>
</evidence>
<sequence>MHSSFEETVELFDEPPFQWRRPTKMVGIIDLILSIIDCYVVILILVIATTTLHNEVWALHEDEWRVILIITGCTLLGVLISLLELWAAANLLGSTLIGRDPEKALHMATFWRYLNAIFLILLVVCVVTNVGLELTLKFSWIYMLIILIGVGSIVIRCSFFYVVLKYCEELQERCNNGAGK</sequence>
<organism evidence="2 3">
    <name type="scientific">Orchesella dallaii</name>
    <dbReference type="NCBI Taxonomy" id="48710"/>
    <lineage>
        <taxon>Eukaryota</taxon>
        <taxon>Metazoa</taxon>
        <taxon>Ecdysozoa</taxon>
        <taxon>Arthropoda</taxon>
        <taxon>Hexapoda</taxon>
        <taxon>Collembola</taxon>
        <taxon>Entomobryomorpha</taxon>
        <taxon>Entomobryoidea</taxon>
        <taxon>Orchesellidae</taxon>
        <taxon>Orchesellinae</taxon>
        <taxon>Orchesella</taxon>
    </lineage>
</organism>
<keyword evidence="3" id="KW-1185">Reference proteome</keyword>
<keyword evidence="1" id="KW-0472">Membrane</keyword>
<feature type="transmembrane region" description="Helical" evidence="1">
    <location>
        <begin position="110"/>
        <end position="132"/>
    </location>
</feature>
<keyword evidence="1" id="KW-1133">Transmembrane helix</keyword>
<feature type="transmembrane region" description="Helical" evidence="1">
    <location>
        <begin position="28"/>
        <end position="52"/>
    </location>
</feature>
<accession>A0ABP1R104</accession>
<dbReference type="EMBL" id="CAXLJM020000053">
    <property type="protein sequence ID" value="CAL8117147.1"/>
    <property type="molecule type" value="Genomic_DNA"/>
</dbReference>
<comment type="caution">
    <text evidence="2">The sequence shown here is derived from an EMBL/GenBank/DDBJ whole genome shotgun (WGS) entry which is preliminary data.</text>
</comment>
<protein>
    <recommendedName>
        <fullName evidence="4">Transmembrane protein</fullName>
    </recommendedName>
</protein>
<gene>
    <name evidence="2" type="ORF">ODALV1_LOCUS17557</name>
</gene>
<evidence type="ECO:0000313" key="2">
    <source>
        <dbReference type="EMBL" id="CAL8117147.1"/>
    </source>
</evidence>
<feature type="transmembrane region" description="Helical" evidence="1">
    <location>
        <begin position="138"/>
        <end position="164"/>
    </location>
</feature>
<name>A0ABP1R104_9HEXA</name>